<dbReference type="GO" id="GO:0034194">
    <property type="term" value="P:D-galactonate catabolic process"/>
    <property type="evidence" value="ECO:0007669"/>
    <property type="project" value="InterPro"/>
</dbReference>
<organism evidence="6 7">
    <name type="scientific">Brevibacterium sediminis</name>
    <dbReference type="NCBI Taxonomy" id="1857024"/>
    <lineage>
        <taxon>Bacteria</taxon>
        <taxon>Bacillati</taxon>
        <taxon>Actinomycetota</taxon>
        <taxon>Actinomycetes</taxon>
        <taxon>Micrococcales</taxon>
        <taxon>Brevibacteriaceae</taxon>
        <taxon>Brevibacterium</taxon>
    </lineage>
</organism>
<dbReference type="CDD" id="cd03325">
    <property type="entry name" value="D-galactonate_dehydratase"/>
    <property type="match status" value="1"/>
</dbReference>
<dbReference type="GO" id="GO:0008869">
    <property type="term" value="F:galactonate dehydratase activity"/>
    <property type="evidence" value="ECO:0007669"/>
    <property type="project" value="UniProtKB-EC"/>
</dbReference>
<keyword evidence="1" id="KW-0479">Metal-binding</keyword>
<dbReference type="PANTHER" id="PTHR48080:SF2">
    <property type="entry name" value="D-GALACTONATE DEHYDRATASE"/>
    <property type="match status" value="1"/>
</dbReference>
<dbReference type="Gene3D" id="3.30.390.10">
    <property type="entry name" value="Enolase-like, N-terminal domain"/>
    <property type="match status" value="1"/>
</dbReference>
<dbReference type="InterPro" id="IPR029065">
    <property type="entry name" value="Enolase_C-like"/>
</dbReference>
<evidence type="ECO:0000259" key="5">
    <source>
        <dbReference type="SMART" id="SM00922"/>
    </source>
</evidence>
<keyword evidence="3 6" id="KW-0456">Lyase</keyword>
<dbReference type="InterPro" id="IPR029017">
    <property type="entry name" value="Enolase-like_N"/>
</dbReference>
<dbReference type="SUPFAM" id="SSF51604">
    <property type="entry name" value="Enolase C-terminal domain-like"/>
    <property type="match status" value="1"/>
</dbReference>
<dbReference type="InterPro" id="IPR013342">
    <property type="entry name" value="Mandelate_racemase_C"/>
</dbReference>
<dbReference type="GO" id="GO:0046872">
    <property type="term" value="F:metal ion binding"/>
    <property type="evidence" value="ECO:0007669"/>
    <property type="project" value="UniProtKB-KW"/>
</dbReference>
<dbReference type="AlphaFoldDB" id="A0A5C4WYZ9"/>
<name>A0A5C4WYZ9_9MICO</name>
<dbReference type="SFLD" id="SFLDS00001">
    <property type="entry name" value="Enolase"/>
    <property type="match status" value="1"/>
</dbReference>
<gene>
    <name evidence="6" type="primary">dgoD</name>
    <name evidence="6" type="ORF">FHQ09_17320</name>
</gene>
<comment type="caution">
    <text evidence="6">The sequence shown here is derived from an EMBL/GenBank/DDBJ whole genome shotgun (WGS) entry which is preliminary data.</text>
</comment>
<feature type="region of interest" description="Disordered" evidence="4">
    <location>
        <begin position="1"/>
        <end position="54"/>
    </location>
</feature>
<dbReference type="Proteomes" id="UP000314223">
    <property type="component" value="Unassembled WGS sequence"/>
</dbReference>
<evidence type="ECO:0000256" key="1">
    <source>
        <dbReference type="ARBA" id="ARBA00022723"/>
    </source>
</evidence>
<evidence type="ECO:0000313" key="7">
    <source>
        <dbReference type="Proteomes" id="UP000314223"/>
    </source>
</evidence>
<dbReference type="PROSITE" id="PS00909">
    <property type="entry name" value="MR_MLE_2"/>
    <property type="match status" value="1"/>
</dbReference>
<dbReference type="InterPro" id="IPR036849">
    <property type="entry name" value="Enolase-like_C_sf"/>
</dbReference>
<sequence>MAQRRSRGPGPGVLALSPRRPARRRTRAGRGDRLGVGAHQLSTDTSTTTSERKARPMKITSMTTYTVPPRWLFLKIETDEGIVGWGEPIIEGKAATVAAAVDELSDLLIGKDPANIEDLWTIMYRGGFYRGGPILMSAISGIDQALWDIKGKALGQPVHQLLGGKVRDRIRTYSWIGGDRPGDTAAAALETKNRGFTAVKMNATEEMQFIDSYTKVDQVIENVQAIREATGEDFGIGVDFHGRVHKPMAKVLIKELEPYRLLFIEEPVLSEHFGSLRDVMANTPTPIALGERLFSRWDFREVIASGAVDIIQPDVSHAGGITETRKIAMMAEAYDVALALHCPLGPIALAACLQVDAGSYNAFIQEQSLGIHYNTSNDLLDYVTDPSVFNYDDGMIDIPSGPGLGIEVNEEYVIERSAEGHRWRNPTWRHTDGSFAEW</sequence>
<proteinExistence type="predicted"/>
<dbReference type="SMART" id="SM00922">
    <property type="entry name" value="MR_MLE"/>
    <property type="match status" value="1"/>
</dbReference>
<dbReference type="FunFam" id="3.30.390.10:FF:000003">
    <property type="entry name" value="D-galactonate dehydratase"/>
    <property type="match status" value="1"/>
</dbReference>
<dbReference type="Pfam" id="PF02746">
    <property type="entry name" value="MR_MLE_N"/>
    <property type="match status" value="1"/>
</dbReference>
<evidence type="ECO:0000256" key="2">
    <source>
        <dbReference type="ARBA" id="ARBA00022842"/>
    </source>
</evidence>
<dbReference type="SUPFAM" id="SSF54826">
    <property type="entry name" value="Enolase N-terminal domain-like"/>
    <property type="match status" value="1"/>
</dbReference>
<evidence type="ECO:0000256" key="4">
    <source>
        <dbReference type="SAM" id="MobiDB-lite"/>
    </source>
</evidence>
<dbReference type="SFLD" id="SFLDF00003">
    <property type="entry name" value="D-galactonate_dehydratase"/>
    <property type="match status" value="1"/>
</dbReference>
<dbReference type="InterPro" id="IPR013341">
    <property type="entry name" value="Mandelate_racemase_N_dom"/>
</dbReference>
<dbReference type="InterPro" id="IPR018110">
    <property type="entry name" value="Mandel_Rmase/mucon_lact_enz_CS"/>
</dbReference>
<dbReference type="Gene3D" id="3.20.20.120">
    <property type="entry name" value="Enolase-like C-terminal domain"/>
    <property type="match status" value="1"/>
</dbReference>
<dbReference type="InterPro" id="IPR034593">
    <property type="entry name" value="DgoD-like"/>
</dbReference>
<dbReference type="EC" id="4.2.1.6" evidence="6"/>
<evidence type="ECO:0000313" key="6">
    <source>
        <dbReference type="EMBL" id="TNM52875.1"/>
    </source>
</evidence>
<dbReference type="SFLD" id="SFLDG00179">
    <property type="entry name" value="mandelate_racemase"/>
    <property type="match status" value="1"/>
</dbReference>
<evidence type="ECO:0000256" key="3">
    <source>
        <dbReference type="ARBA" id="ARBA00023239"/>
    </source>
</evidence>
<dbReference type="NCBIfam" id="NF010624">
    <property type="entry name" value="PRK14017.1"/>
    <property type="match status" value="1"/>
</dbReference>
<feature type="domain" description="Mandelate racemase/muconate lactonizing enzyme C-terminal" evidence="5">
    <location>
        <begin position="181"/>
        <end position="286"/>
    </location>
</feature>
<protein>
    <submittedName>
        <fullName evidence="6">Galactonate dehydratase</fullName>
        <ecNumber evidence="6">4.2.1.6</ecNumber>
    </submittedName>
</protein>
<accession>A0A5C4WYZ9</accession>
<feature type="compositionally biased region" description="Polar residues" evidence="4">
    <location>
        <begin position="40"/>
        <end position="49"/>
    </location>
</feature>
<dbReference type="PANTHER" id="PTHR48080">
    <property type="entry name" value="D-GALACTONATE DEHYDRATASE-RELATED"/>
    <property type="match status" value="1"/>
</dbReference>
<dbReference type="EMBL" id="VDMQ01000014">
    <property type="protein sequence ID" value="TNM52875.1"/>
    <property type="molecule type" value="Genomic_DNA"/>
</dbReference>
<keyword evidence="2" id="KW-0460">Magnesium</keyword>
<dbReference type="InterPro" id="IPR023592">
    <property type="entry name" value="Galactonate_deHydtase"/>
</dbReference>
<reference evidence="6 7" key="1">
    <citation type="submission" date="2019-06" db="EMBL/GenBank/DDBJ databases">
        <authorList>
            <person name="Mardanova A.M."/>
            <person name="Pudova D.S."/>
            <person name="Shagimardanova E.I."/>
            <person name="Gogoleva N.E."/>
            <person name="Lutfullin M.T."/>
            <person name="Hadieva G.F."/>
            <person name="Sharipova M.R."/>
        </authorList>
    </citation>
    <scope>NUCLEOTIDE SEQUENCE [LARGE SCALE GENOMIC DNA]</scope>
    <source>
        <strain evidence="6 7">MG-1</strain>
    </source>
</reference>
<dbReference type="GO" id="GO:0009063">
    <property type="term" value="P:amino acid catabolic process"/>
    <property type="evidence" value="ECO:0007669"/>
    <property type="project" value="InterPro"/>
</dbReference>
<dbReference type="Pfam" id="PF13378">
    <property type="entry name" value="MR_MLE_C"/>
    <property type="match status" value="1"/>
</dbReference>
<dbReference type="PROSITE" id="PS00908">
    <property type="entry name" value="MR_MLE_1"/>
    <property type="match status" value="1"/>
</dbReference>